<dbReference type="AlphaFoldDB" id="A0A6L2QBA7"/>
<feature type="transmembrane region" description="Helical" evidence="1">
    <location>
        <begin position="75"/>
        <end position="98"/>
    </location>
</feature>
<feature type="transmembrane region" description="Helical" evidence="1">
    <location>
        <begin position="104"/>
        <end position="130"/>
    </location>
</feature>
<dbReference type="InParanoid" id="A0A6L2QBA7"/>
<keyword evidence="3" id="KW-1185">Reference proteome</keyword>
<comment type="caution">
    <text evidence="2">The sequence shown here is derived from an EMBL/GenBank/DDBJ whole genome shotgun (WGS) entry which is preliminary data.</text>
</comment>
<reference evidence="3" key="1">
    <citation type="submission" date="2020-01" db="EMBL/GenBank/DDBJ databases">
        <title>Draft genome sequence of the Termite Coptotermes fromosanus.</title>
        <authorList>
            <person name="Itakura S."/>
            <person name="Yosikawa Y."/>
            <person name="Umezawa K."/>
        </authorList>
    </citation>
    <scope>NUCLEOTIDE SEQUENCE [LARGE SCALE GENOMIC DNA]</scope>
</reference>
<keyword evidence="1" id="KW-0812">Transmembrane</keyword>
<name>A0A6L2QBA7_COPFO</name>
<dbReference type="OrthoDB" id="8192003at2759"/>
<accession>A0A6L2QBA7</accession>
<evidence type="ECO:0000313" key="2">
    <source>
        <dbReference type="EMBL" id="GFG40285.1"/>
    </source>
</evidence>
<feature type="transmembrane region" description="Helical" evidence="1">
    <location>
        <begin position="12"/>
        <end position="39"/>
    </location>
</feature>
<keyword evidence="1" id="KW-0472">Membrane</keyword>
<evidence type="ECO:0000313" key="3">
    <source>
        <dbReference type="Proteomes" id="UP000502823"/>
    </source>
</evidence>
<feature type="transmembrane region" description="Helical" evidence="1">
    <location>
        <begin position="137"/>
        <end position="159"/>
    </location>
</feature>
<evidence type="ECO:0000256" key="1">
    <source>
        <dbReference type="SAM" id="Phobius"/>
    </source>
</evidence>
<proteinExistence type="predicted"/>
<organism evidence="2 3">
    <name type="scientific">Coptotermes formosanus</name>
    <name type="common">Formosan subterranean termite</name>
    <dbReference type="NCBI Taxonomy" id="36987"/>
    <lineage>
        <taxon>Eukaryota</taxon>
        <taxon>Metazoa</taxon>
        <taxon>Ecdysozoa</taxon>
        <taxon>Arthropoda</taxon>
        <taxon>Hexapoda</taxon>
        <taxon>Insecta</taxon>
        <taxon>Pterygota</taxon>
        <taxon>Neoptera</taxon>
        <taxon>Polyneoptera</taxon>
        <taxon>Dictyoptera</taxon>
        <taxon>Blattodea</taxon>
        <taxon>Blattoidea</taxon>
        <taxon>Termitoidae</taxon>
        <taxon>Rhinotermitidae</taxon>
        <taxon>Coptotermes</taxon>
    </lineage>
</organism>
<dbReference type="Proteomes" id="UP000502823">
    <property type="component" value="Unassembled WGS sequence"/>
</dbReference>
<gene>
    <name evidence="2" type="ORF">Cfor_12512</name>
</gene>
<dbReference type="EMBL" id="BLKM01001688">
    <property type="protein sequence ID" value="GFG40285.1"/>
    <property type="molecule type" value="Genomic_DNA"/>
</dbReference>
<sequence length="241" mass="28195">MVVMYHFVFWFSTRFGCVVVSIFTLMQSMACLIATVIGFRSKVVIQEELDFWRRNYDMRFMKDPLNDMKGDLETYLIGFITYLSLHCFSCLLLLYGALKVSVWMVYPFLVLEIARLIFLSVSFIIAMLLVKENTVDLGLLISSCCGGGFVLLFLFYLWFCALSFVQIVKELEHKICHHEDAKLNLQNYEQRNGAEDYSKHEDFAPISGCGHHYNKKFVNDTFFTRFQTRDYYSNVMATPEY</sequence>
<protein>
    <submittedName>
        <fullName evidence="2">Uncharacterized protein</fullName>
    </submittedName>
</protein>
<keyword evidence="1" id="KW-1133">Transmembrane helix</keyword>